<organism evidence="1">
    <name type="scientific">Schistosoma japonicum</name>
    <name type="common">Blood fluke</name>
    <dbReference type="NCBI Taxonomy" id="6182"/>
    <lineage>
        <taxon>Eukaryota</taxon>
        <taxon>Metazoa</taxon>
        <taxon>Spiralia</taxon>
        <taxon>Lophotrochozoa</taxon>
        <taxon>Platyhelminthes</taxon>
        <taxon>Trematoda</taxon>
        <taxon>Digenea</taxon>
        <taxon>Strigeidida</taxon>
        <taxon>Schistosomatoidea</taxon>
        <taxon>Schistosomatidae</taxon>
        <taxon>Schistosoma</taxon>
    </lineage>
</organism>
<name>Q3KZH8_SCHJA</name>
<evidence type="ECO:0000313" key="1">
    <source>
        <dbReference type="EMBL" id="ABA39865.1"/>
    </source>
</evidence>
<accession>Q3KZH8</accession>
<dbReference type="EMBL" id="AY808368">
    <property type="protein sequence ID" value="ABA39865.1"/>
    <property type="molecule type" value="mRNA"/>
</dbReference>
<dbReference type="AlphaFoldDB" id="Q3KZH8"/>
<sequence>MDSHNKKTRFLSFRTMHSKTFDKRILRLKSVTYRGSLFHVAIEYRQINSQMNTTVAFEVAVYDSHLGELWRRGLHQIQMSGDPLNFKTVPISLSLDLTCGLVYPKLCGVVFVGFLINNVNVTHYSTISFSLEDGKILWHHLAGDFEDTTKRAY</sequence>
<proteinExistence type="evidence at transcript level"/>
<protein>
    <submittedName>
        <fullName evidence="1">SJCHGC04393 protein</fullName>
    </submittedName>
</protein>
<reference evidence="1" key="1">
    <citation type="journal article" date="2006" name="PLoS Pathog.">
        <title>New perspectives on host-parasite interplay by comparative transcriptomic and proteomic analyses of Schistosoma japonicum.</title>
        <authorList>
            <person name="Liu F."/>
            <person name="Lu J."/>
            <person name="Hu W."/>
            <person name="Wang S.Y."/>
            <person name="Cui S.J."/>
            <person name="Chi M."/>
            <person name="Yan Q."/>
            <person name="Wang X.R."/>
            <person name="Song H.D."/>
            <person name="Xu X.N."/>
            <person name="Wang J.J."/>
            <person name="Zhang X.L."/>
            <person name="Zhang X."/>
            <person name="Wang Z.Q."/>
            <person name="Xue C.L."/>
            <person name="Brindley P.J."/>
            <person name="McManus D.P."/>
            <person name="Yang P.Y."/>
            <person name="Feng Z."/>
            <person name="Chen Z."/>
            <person name="Han Z.G."/>
        </authorList>
    </citation>
    <scope>NUCLEOTIDE SEQUENCE</scope>
</reference>
<feature type="non-terminal residue" evidence="1">
    <location>
        <position position="153"/>
    </location>
</feature>